<evidence type="ECO:0000256" key="2">
    <source>
        <dbReference type="ARBA" id="ARBA00009936"/>
    </source>
</evidence>
<dbReference type="Pfam" id="PF20671">
    <property type="entry name" value="COG3_C"/>
    <property type="match status" value="1"/>
</dbReference>
<dbReference type="GO" id="GO:0006914">
    <property type="term" value="P:autophagy"/>
    <property type="evidence" value="ECO:0007669"/>
    <property type="project" value="TreeGrafter"/>
</dbReference>
<comment type="subcellular location">
    <subcellularLocation>
        <location evidence="1">Golgi apparatus membrane</location>
        <topology evidence="1">Peripheral membrane protein</topology>
    </subcellularLocation>
</comment>
<evidence type="ECO:0000256" key="6">
    <source>
        <dbReference type="ARBA" id="ARBA00023034"/>
    </source>
</evidence>
<evidence type="ECO:0000313" key="11">
    <source>
        <dbReference type="EMBL" id="SCU99714.1"/>
    </source>
</evidence>
<comment type="similarity">
    <text evidence="2">Belongs to the COG3 family.</text>
</comment>
<keyword evidence="5" id="KW-0653">Protein transport</keyword>
<dbReference type="EMBL" id="LT598452">
    <property type="protein sequence ID" value="SCU99714.1"/>
    <property type="molecule type" value="Genomic_DNA"/>
</dbReference>
<keyword evidence="12" id="KW-1185">Reference proteome</keyword>
<dbReference type="Proteomes" id="UP000189911">
    <property type="component" value="Chromosome F"/>
</dbReference>
<dbReference type="InterPro" id="IPR048685">
    <property type="entry name" value="COG3_C"/>
</dbReference>
<dbReference type="GO" id="GO:0005801">
    <property type="term" value="C:cis-Golgi network"/>
    <property type="evidence" value="ECO:0007669"/>
    <property type="project" value="InterPro"/>
</dbReference>
<sequence>MPSRSRASSLVQSIATRVPVNTDSVPYLYDDQELLQKLRTISLGYDETSAPLKVQPPVSDTKYERYDKYLSDLSGRAAQYQNVIDQTRAINSQLNLTIETFCGISSQTQVFAGCTRQLYDKFNELDKLHESLDEYLSFFEALEPIARGLYQNSSPSVVKKDSFKSKLIKIDTSLQFLDEHSDFKDAEAYRIKFKKCMIRCCSLMASYMNNSLKALHEEIAKSVETATQSATRDALLYNKFSSRAPAFLTVSESLSNRCSSKSYYRYRDELHSILQGCYNDYFQIRAKLLHNLIINQLDQSMVQDKKFSLVKYIQDNLLFFSQLCQNEYGLIVQFFPEGEGKREFNKWLFRLCEPLHDRVREKVLREPEVAALCDSVTLLNKYYQFEEDSKEYEAQYNSVQLDKIFEPLLQDVQYRLIFRAQIYVETNIVNFKPTKEAFIINHRKQTSNSIDKSNDIVTSFLESISELEDETEEIRSCYPPVLRAVALLSRIYQMINSSIFDNLAHHIVHDCIQSLRSAFQLVKQSEDSLEPRLAYLKNLLMLRKQVQNFEIQYVCNEKYVDFSGLADFLRSLAHGGLKRGTSNSVLDLALEGAPRVVNDMVDARSELTLELRKTIKNLTETAAREVLGDCLNTHENLVANNVQLRKNVEILLPRVHECMCNFIKDGEIRTHLIDAIQDIVIRSYASFYEEIVEMAASNKISKDEVSELIYVDVLADFINNTASSLDQL</sequence>
<evidence type="ECO:0000256" key="4">
    <source>
        <dbReference type="ARBA" id="ARBA00022448"/>
    </source>
</evidence>
<dbReference type="GO" id="GO:0006891">
    <property type="term" value="P:intra-Golgi vesicle-mediated transport"/>
    <property type="evidence" value="ECO:0007669"/>
    <property type="project" value="TreeGrafter"/>
</dbReference>
<dbReference type="InterPro" id="IPR048320">
    <property type="entry name" value="COG3_N"/>
</dbReference>
<evidence type="ECO:0000256" key="1">
    <source>
        <dbReference type="ARBA" id="ARBA00004395"/>
    </source>
</evidence>
<gene>
    <name evidence="11" type="ORF">LANO_0F03312G</name>
</gene>
<dbReference type="GO" id="GO:0007030">
    <property type="term" value="P:Golgi organization"/>
    <property type="evidence" value="ECO:0007669"/>
    <property type="project" value="TreeGrafter"/>
</dbReference>
<feature type="domain" description="Conserved oligomeric Golgi complex subunit 3 N-terminal" evidence="9">
    <location>
        <begin position="68"/>
        <end position="213"/>
    </location>
</feature>
<feature type="domain" description="Conserved oligomeric Golgi complex subunit 3 C-terminal" evidence="10">
    <location>
        <begin position="233"/>
        <end position="564"/>
    </location>
</feature>
<protein>
    <recommendedName>
        <fullName evidence="3">Conserved oligomeric Golgi complex subunit 3</fullName>
    </recommendedName>
    <alternativeName>
        <fullName evidence="8">Component of oligomeric Golgi complex 3</fullName>
    </alternativeName>
</protein>
<name>A0A1G4K739_9SACH</name>
<evidence type="ECO:0000256" key="8">
    <source>
        <dbReference type="ARBA" id="ARBA00031339"/>
    </source>
</evidence>
<evidence type="ECO:0000313" key="12">
    <source>
        <dbReference type="Proteomes" id="UP000189911"/>
    </source>
</evidence>
<evidence type="ECO:0000259" key="10">
    <source>
        <dbReference type="Pfam" id="PF20671"/>
    </source>
</evidence>
<dbReference type="GO" id="GO:0000139">
    <property type="term" value="C:Golgi membrane"/>
    <property type="evidence" value="ECO:0007669"/>
    <property type="project" value="UniProtKB-SubCell"/>
</dbReference>
<dbReference type="Pfam" id="PF04136">
    <property type="entry name" value="COG3_N"/>
    <property type="match status" value="1"/>
</dbReference>
<dbReference type="InterPro" id="IPR007265">
    <property type="entry name" value="COG_su3"/>
</dbReference>
<accession>A0A1G4K739</accession>
<keyword evidence="7" id="KW-0472">Membrane</keyword>
<evidence type="ECO:0000259" key="9">
    <source>
        <dbReference type="Pfam" id="PF04136"/>
    </source>
</evidence>
<dbReference type="PANTHER" id="PTHR13302">
    <property type="entry name" value="CONSERVED OLIGOMERIC GOLGI COMPLEX COMPONENT 3"/>
    <property type="match status" value="1"/>
</dbReference>
<keyword evidence="6" id="KW-0333">Golgi apparatus</keyword>
<evidence type="ECO:0000256" key="7">
    <source>
        <dbReference type="ARBA" id="ARBA00023136"/>
    </source>
</evidence>
<dbReference type="PANTHER" id="PTHR13302:SF8">
    <property type="entry name" value="CONSERVED OLIGOMERIC GOLGI COMPLEX SUBUNIT 3"/>
    <property type="match status" value="1"/>
</dbReference>
<dbReference type="AlphaFoldDB" id="A0A1G4K739"/>
<evidence type="ECO:0000256" key="3">
    <source>
        <dbReference type="ARBA" id="ARBA00020976"/>
    </source>
</evidence>
<dbReference type="GO" id="GO:0032258">
    <property type="term" value="P:cytoplasm to vacuole targeting by the Cvt pathway"/>
    <property type="evidence" value="ECO:0007669"/>
    <property type="project" value="TreeGrafter"/>
</dbReference>
<proteinExistence type="inferred from homology"/>
<keyword evidence="4" id="KW-0813">Transport</keyword>
<organism evidence="11 12">
    <name type="scientific">Lachancea nothofagi CBS 11611</name>
    <dbReference type="NCBI Taxonomy" id="1266666"/>
    <lineage>
        <taxon>Eukaryota</taxon>
        <taxon>Fungi</taxon>
        <taxon>Dikarya</taxon>
        <taxon>Ascomycota</taxon>
        <taxon>Saccharomycotina</taxon>
        <taxon>Saccharomycetes</taxon>
        <taxon>Saccharomycetales</taxon>
        <taxon>Saccharomycetaceae</taxon>
        <taxon>Lachancea</taxon>
    </lineage>
</organism>
<evidence type="ECO:0000256" key="5">
    <source>
        <dbReference type="ARBA" id="ARBA00022927"/>
    </source>
</evidence>
<dbReference type="OrthoDB" id="296793at2759"/>
<reference evidence="12" key="1">
    <citation type="submission" date="2016-03" db="EMBL/GenBank/DDBJ databases">
        <authorList>
            <person name="Devillers Hugo."/>
        </authorList>
    </citation>
    <scope>NUCLEOTIDE SEQUENCE [LARGE SCALE GENOMIC DNA]</scope>
</reference>
<dbReference type="GO" id="GO:0017119">
    <property type="term" value="C:Golgi transport complex"/>
    <property type="evidence" value="ECO:0007669"/>
    <property type="project" value="TreeGrafter"/>
</dbReference>